<gene>
    <name evidence="1" type="ORF">Metlim_1903</name>
</gene>
<keyword evidence="2" id="KW-1185">Reference proteome</keyword>
<dbReference type="STRING" id="937775.Metlim_1903"/>
<dbReference type="Proteomes" id="UP000005741">
    <property type="component" value="Chromosome"/>
</dbReference>
<organism evidence="1 2">
    <name type="scientific">Methanoplanus limicola DSM 2279</name>
    <dbReference type="NCBI Taxonomy" id="937775"/>
    <lineage>
        <taxon>Archaea</taxon>
        <taxon>Methanobacteriati</taxon>
        <taxon>Methanobacteriota</taxon>
        <taxon>Stenosarchaea group</taxon>
        <taxon>Methanomicrobia</taxon>
        <taxon>Methanomicrobiales</taxon>
        <taxon>Methanomicrobiaceae</taxon>
        <taxon>Methanoplanus</taxon>
    </lineage>
</organism>
<sequence length="380" mass="44513">MKILTERKCNLLEYYIEMEIGWEKNRGDVIAYAKLAKENNNRISSDVIKSKFLGPCPPAVPESVLNYCIKNHIFEWEIPGETAILTDNGLQCAENEKYYELKRDIYHIVLPDEPDIPVKILECEPVSHSDNRINGEPELTTLPENISSSIEGCKFEVARKKRDINEYRTIYENGKIFEINNNCIILESKRETKISGYIDGNSNLTEYFSDNDNCKWERGNINCITLNQKLKEIYPDVFGWDDRLNGIKTSFPVNDNIRDLNKFNGNIFFKNMKLNEFFGDSPINIEYLNCRLIPKSLDDAQRWYIFNIEQDIHDYISEEGLDLVKLKNKSLFEEYDEFYSQIRIPDRKELIESVHGKDGLFSRKFWYLQAPIDLSMENII</sequence>
<dbReference type="RefSeq" id="WP_004078098.1">
    <property type="nucleotide sequence ID" value="NZ_CM001436.1"/>
</dbReference>
<reference evidence="1 2" key="1">
    <citation type="submission" date="2011-10" db="EMBL/GenBank/DDBJ databases">
        <title>The Improved High-Quality Draft genome of Methanoplanus limicola DSM 2279.</title>
        <authorList>
            <consortium name="US DOE Joint Genome Institute (JGI-PGF)"/>
            <person name="Lucas S."/>
            <person name="Copeland A."/>
            <person name="Lapidus A."/>
            <person name="Glavina del Rio T."/>
            <person name="Dalin E."/>
            <person name="Tice H."/>
            <person name="Bruce D."/>
            <person name="Goodwin L."/>
            <person name="Pitluck S."/>
            <person name="Peters L."/>
            <person name="Mikhailova N."/>
            <person name="Lu M."/>
            <person name="Kyrpides N."/>
            <person name="Mavromatis K."/>
            <person name="Ivanova N."/>
            <person name="Markowitz V."/>
            <person name="Cheng J.-F."/>
            <person name="Hugenholtz P."/>
            <person name="Woyke T."/>
            <person name="Wu D."/>
            <person name="Wirth R."/>
            <person name="Brambilla E.-M."/>
            <person name="Klenk H.-P."/>
            <person name="Eisen J.A."/>
        </authorList>
    </citation>
    <scope>NUCLEOTIDE SEQUENCE [LARGE SCALE GENOMIC DNA]</scope>
    <source>
        <strain evidence="1 2">DSM 2279</strain>
    </source>
</reference>
<accession>H1YYL9</accession>
<name>H1YYL9_9EURY</name>
<dbReference type="HOGENOM" id="CLU_726866_0_0_2"/>
<proteinExistence type="predicted"/>
<dbReference type="EMBL" id="CM001436">
    <property type="protein sequence ID" value="EHQ36002.1"/>
    <property type="molecule type" value="Genomic_DNA"/>
</dbReference>
<evidence type="ECO:0000313" key="1">
    <source>
        <dbReference type="EMBL" id="EHQ36002.1"/>
    </source>
</evidence>
<protein>
    <submittedName>
        <fullName evidence="1">Uncharacterized protein</fullName>
    </submittedName>
</protein>
<evidence type="ECO:0000313" key="2">
    <source>
        <dbReference type="Proteomes" id="UP000005741"/>
    </source>
</evidence>
<dbReference type="InParanoid" id="H1YYL9"/>
<dbReference type="AlphaFoldDB" id="H1YYL9"/>